<gene>
    <name evidence="1" type="ORF">EVAR_64525_1</name>
</gene>
<dbReference type="Proteomes" id="UP000299102">
    <property type="component" value="Unassembled WGS sequence"/>
</dbReference>
<proteinExistence type="predicted"/>
<dbReference type="EMBL" id="BGZK01001813">
    <property type="protein sequence ID" value="GBP86738.1"/>
    <property type="molecule type" value="Genomic_DNA"/>
</dbReference>
<name>A0A4C1ZG19_EUMVA</name>
<accession>A0A4C1ZG19</accession>
<evidence type="ECO:0000313" key="2">
    <source>
        <dbReference type="Proteomes" id="UP000299102"/>
    </source>
</evidence>
<organism evidence="1 2">
    <name type="scientific">Eumeta variegata</name>
    <name type="common">Bagworm moth</name>
    <name type="synonym">Eumeta japonica</name>
    <dbReference type="NCBI Taxonomy" id="151549"/>
    <lineage>
        <taxon>Eukaryota</taxon>
        <taxon>Metazoa</taxon>
        <taxon>Ecdysozoa</taxon>
        <taxon>Arthropoda</taxon>
        <taxon>Hexapoda</taxon>
        <taxon>Insecta</taxon>
        <taxon>Pterygota</taxon>
        <taxon>Neoptera</taxon>
        <taxon>Endopterygota</taxon>
        <taxon>Lepidoptera</taxon>
        <taxon>Glossata</taxon>
        <taxon>Ditrysia</taxon>
        <taxon>Tineoidea</taxon>
        <taxon>Psychidae</taxon>
        <taxon>Oiketicinae</taxon>
        <taxon>Eumeta</taxon>
    </lineage>
</organism>
<sequence length="112" mass="12478">MWDSSVIGRWLDASRGSFPVFGGKDAVRLPDAWKIPSAEYSVKEPGQRHHGSSRQLLYGWSWDSVGSQSLPLGQPEDRLGYLRRGHEIAVAPELTETFVCGAPLALDTLWLR</sequence>
<protein>
    <submittedName>
        <fullName evidence="1">Uncharacterized protein</fullName>
    </submittedName>
</protein>
<reference evidence="1 2" key="1">
    <citation type="journal article" date="2019" name="Commun. Biol.">
        <title>The bagworm genome reveals a unique fibroin gene that provides high tensile strength.</title>
        <authorList>
            <person name="Kono N."/>
            <person name="Nakamura H."/>
            <person name="Ohtoshi R."/>
            <person name="Tomita M."/>
            <person name="Numata K."/>
            <person name="Arakawa K."/>
        </authorList>
    </citation>
    <scope>NUCLEOTIDE SEQUENCE [LARGE SCALE GENOMIC DNA]</scope>
</reference>
<dbReference type="AlphaFoldDB" id="A0A4C1ZG19"/>
<keyword evidence="2" id="KW-1185">Reference proteome</keyword>
<comment type="caution">
    <text evidence="1">The sequence shown here is derived from an EMBL/GenBank/DDBJ whole genome shotgun (WGS) entry which is preliminary data.</text>
</comment>
<evidence type="ECO:0000313" key="1">
    <source>
        <dbReference type="EMBL" id="GBP86738.1"/>
    </source>
</evidence>